<dbReference type="PROSITE" id="PS50965">
    <property type="entry name" value="NERD"/>
    <property type="match status" value="1"/>
</dbReference>
<accession>A0A2B0LFS8</accession>
<evidence type="ECO:0000313" key="2">
    <source>
        <dbReference type="EMBL" id="PFK32888.1"/>
    </source>
</evidence>
<evidence type="ECO:0000313" key="3">
    <source>
        <dbReference type="Proteomes" id="UP000242656"/>
    </source>
</evidence>
<gene>
    <name evidence="2" type="ORF">COI93_19060</name>
</gene>
<dbReference type="EMBL" id="NUWN01000083">
    <property type="protein sequence ID" value="PFK32888.1"/>
    <property type="molecule type" value="Genomic_DNA"/>
</dbReference>
<protein>
    <recommendedName>
        <fullName evidence="1">NERD domain-containing protein</fullName>
    </recommendedName>
</protein>
<proteinExistence type="predicted"/>
<dbReference type="RefSeq" id="WP_098492101.1">
    <property type="nucleotide sequence ID" value="NZ_NUWN01000083.1"/>
</dbReference>
<comment type="caution">
    <text evidence="2">The sequence shown here is derived from an EMBL/GenBank/DDBJ whole genome shotgun (WGS) entry which is preliminary data.</text>
</comment>
<dbReference type="InterPro" id="IPR011528">
    <property type="entry name" value="NERD"/>
</dbReference>
<evidence type="ECO:0000259" key="1">
    <source>
        <dbReference type="PROSITE" id="PS50965"/>
    </source>
</evidence>
<sequence length="396" mass="45623">MANIYPVSPDPRTVGEKQVIEFLKENLDDSWTLFYEPLIVNRQPDLLLFNDQYGILVLEIKDYRRDTIVAISPNDWVIKGGEGRINLSSPYTQVRNYTFAVIDFLAKEQVFTNNEVFSGRLKFPVVPLCIFTNLTEHDIVSLGINRVIPLKNIVTSEFLKLNGEHLQEKLHDVFRTYFLISPLPEPEATLIKFKLYPELQIKEQEQGKIISYTSIPVTSNNESSVQLVSFLSRIPREENVCKDFLNINDLLFNVNEFHSIIDELLFVSTEIRHLYNSGEKDLNKIAVVFYKNRKILKRELVKQAISVLSEMGIPAEEGIAEANKINILSFEQLEGSNAIFKYVFMIDFNQIRGEETYSKILATIKRASIQKFIYISFNGTSNFTQKISSSWNLLLN</sequence>
<name>A0A2B0LFS8_BACCE</name>
<reference evidence="2 3" key="1">
    <citation type="submission" date="2017-09" db="EMBL/GenBank/DDBJ databases">
        <title>Large-scale bioinformatics analysis of Bacillus genomes uncovers conserved roles of natural products in bacterial physiology.</title>
        <authorList>
            <consortium name="Agbiome Team Llc"/>
            <person name="Bleich R.M."/>
            <person name="Grubbs K.J."/>
            <person name="Santa Maria K.C."/>
            <person name="Allen S.E."/>
            <person name="Farag S."/>
            <person name="Shank E.A."/>
            <person name="Bowers A."/>
        </authorList>
    </citation>
    <scope>NUCLEOTIDE SEQUENCE [LARGE SCALE GENOMIC DNA]</scope>
    <source>
        <strain evidence="2 3">AFS083043</strain>
    </source>
</reference>
<dbReference type="Pfam" id="PF08378">
    <property type="entry name" value="NERD"/>
    <property type="match status" value="1"/>
</dbReference>
<feature type="domain" description="NERD" evidence="1">
    <location>
        <begin position="11"/>
        <end position="124"/>
    </location>
</feature>
<dbReference type="AlphaFoldDB" id="A0A2B0LFS8"/>
<dbReference type="Proteomes" id="UP000242656">
    <property type="component" value="Unassembled WGS sequence"/>
</dbReference>
<organism evidence="2 3">
    <name type="scientific">Bacillus cereus</name>
    <dbReference type="NCBI Taxonomy" id="1396"/>
    <lineage>
        <taxon>Bacteria</taxon>
        <taxon>Bacillati</taxon>
        <taxon>Bacillota</taxon>
        <taxon>Bacilli</taxon>
        <taxon>Bacillales</taxon>
        <taxon>Bacillaceae</taxon>
        <taxon>Bacillus</taxon>
        <taxon>Bacillus cereus group</taxon>
    </lineage>
</organism>